<dbReference type="RefSeq" id="WP_057772155.1">
    <property type="nucleotide sequence ID" value="NZ_CP042593.1"/>
</dbReference>
<dbReference type="SUPFAM" id="SSF52096">
    <property type="entry name" value="ClpP/crotonase"/>
    <property type="match status" value="1"/>
</dbReference>
<dbReference type="CDD" id="cd06558">
    <property type="entry name" value="crotonase-like"/>
    <property type="match status" value="1"/>
</dbReference>
<name>A0A5B8ZBE8_CYTDA</name>
<evidence type="ECO:0000256" key="2">
    <source>
        <dbReference type="ARBA" id="ARBA00011915"/>
    </source>
</evidence>
<keyword evidence="6" id="KW-1185">Reference proteome</keyword>
<dbReference type="GO" id="GO:0006574">
    <property type="term" value="P:L-valine catabolic process"/>
    <property type="evidence" value="ECO:0007669"/>
    <property type="project" value="TreeGrafter"/>
</dbReference>
<keyword evidence="3" id="KW-0378">Hydrolase</keyword>
<dbReference type="OrthoDB" id="9775794at2"/>
<keyword evidence="5" id="KW-0413">Isomerase</keyword>
<dbReference type="InterPro" id="IPR032259">
    <property type="entry name" value="HIBYL-CoA-H"/>
</dbReference>
<accession>A0A5B8ZBE8</accession>
<dbReference type="EC" id="3.1.2.4" evidence="2"/>
<evidence type="ECO:0000256" key="3">
    <source>
        <dbReference type="ARBA" id="ARBA00022801"/>
    </source>
</evidence>
<dbReference type="GO" id="GO:0016853">
    <property type="term" value="F:isomerase activity"/>
    <property type="evidence" value="ECO:0007669"/>
    <property type="project" value="UniProtKB-KW"/>
</dbReference>
<dbReference type="KEGG" id="bda:FSZ17_17905"/>
<dbReference type="InterPro" id="IPR029045">
    <property type="entry name" value="ClpP/crotonase-like_dom_sf"/>
</dbReference>
<evidence type="ECO:0000259" key="4">
    <source>
        <dbReference type="Pfam" id="PF16113"/>
    </source>
</evidence>
<dbReference type="Gene3D" id="3.90.226.10">
    <property type="entry name" value="2-enoyl-CoA Hydratase, Chain A, domain 1"/>
    <property type="match status" value="1"/>
</dbReference>
<dbReference type="GO" id="GO:0003860">
    <property type="term" value="F:3-hydroxyisobutyryl-CoA hydrolase activity"/>
    <property type="evidence" value="ECO:0007669"/>
    <property type="project" value="UniProtKB-EC"/>
</dbReference>
<dbReference type="EMBL" id="CP042593">
    <property type="protein sequence ID" value="QED48989.1"/>
    <property type="molecule type" value="Genomic_DNA"/>
</dbReference>
<sequence length="349" mass="40009">MDKDVIFQESSGTGWVILNRPRALNALSLQMVTDIYNKLKEWSENESIALVCIKSQIEKAFCSGGDIRSICEMAKINKSSTFFKEYFSTEYKMDLLVHEYPKPILAFMDGVVMGGGVGLSIGAKFRIMTERTKWAMPEMNIGFFPDVGASYFLNQMPGKIGTYLALTAKVLTTGDILYTNAANYYLMSSDLYKVEDYIRSFSWRKGTVEEPLTSFLESICMKQEQVSFSIDEKRINQHFQYKSMEEIIESLDEAIEKGDKWAEETRSLLLQKSPTSLKVTLELIQRGIEYTLEESFETDVILAQNFLHTNDFHEGVRAVLVDKDHSPKWNPDSLNNVSNEYVNSFFYFE</sequence>
<dbReference type="PANTHER" id="PTHR43176:SF3">
    <property type="entry name" value="3-HYDROXYISOBUTYRYL-COA HYDROLASE, MITOCHONDRIAL"/>
    <property type="match status" value="1"/>
</dbReference>
<evidence type="ECO:0000313" key="6">
    <source>
        <dbReference type="Proteomes" id="UP000321555"/>
    </source>
</evidence>
<dbReference type="AlphaFoldDB" id="A0A5B8ZBE8"/>
<protein>
    <recommendedName>
        <fullName evidence="2">3-hydroxyisobutyryl-CoA hydrolase</fullName>
        <ecNumber evidence="2">3.1.2.4</ecNumber>
    </recommendedName>
</protein>
<reference evidence="6" key="1">
    <citation type="submission" date="2019-08" db="EMBL/GenBank/DDBJ databases">
        <authorList>
            <person name="Zheng X."/>
        </authorList>
    </citation>
    <scope>NUCLEOTIDE SEQUENCE [LARGE SCALE GENOMIC DNA]</scope>
    <source>
        <strain evidence="6">FJAT-25496</strain>
    </source>
</reference>
<dbReference type="InterPro" id="IPR045004">
    <property type="entry name" value="ECH_dom"/>
</dbReference>
<evidence type="ECO:0000256" key="1">
    <source>
        <dbReference type="ARBA" id="ARBA00001709"/>
    </source>
</evidence>
<evidence type="ECO:0000313" key="5">
    <source>
        <dbReference type="EMBL" id="QED48989.1"/>
    </source>
</evidence>
<proteinExistence type="predicted"/>
<feature type="domain" description="Enoyl-CoA hydratase/isomerase" evidence="4">
    <location>
        <begin position="14"/>
        <end position="346"/>
    </location>
</feature>
<dbReference type="PANTHER" id="PTHR43176">
    <property type="entry name" value="3-HYDROXYISOBUTYRYL-COA HYDROLASE-RELATED"/>
    <property type="match status" value="1"/>
</dbReference>
<gene>
    <name evidence="5" type="ORF">FSZ17_17905</name>
</gene>
<dbReference type="Pfam" id="PF16113">
    <property type="entry name" value="ECH_2"/>
    <property type="match status" value="1"/>
</dbReference>
<dbReference type="NCBIfam" id="NF004127">
    <property type="entry name" value="PRK05617.1"/>
    <property type="match status" value="1"/>
</dbReference>
<dbReference type="STRING" id="1742359.GCA_001439625_02751"/>
<comment type="catalytic activity">
    <reaction evidence="1">
        <text>3-hydroxy-2-methylpropanoyl-CoA + H2O = 3-hydroxy-2-methylpropanoate + CoA + H(+)</text>
        <dbReference type="Rhea" id="RHEA:20888"/>
        <dbReference type="ChEBI" id="CHEBI:11805"/>
        <dbReference type="ChEBI" id="CHEBI:15377"/>
        <dbReference type="ChEBI" id="CHEBI:15378"/>
        <dbReference type="ChEBI" id="CHEBI:57287"/>
        <dbReference type="ChEBI" id="CHEBI:57340"/>
        <dbReference type="EC" id="3.1.2.4"/>
    </reaction>
</comment>
<organism evidence="5 6">
    <name type="scientific">Cytobacillus dafuensis</name>
    <name type="common">Bacillus dafuensis</name>
    <dbReference type="NCBI Taxonomy" id="1742359"/>
    <lineage>
        <taxon>Bacteria</taxon>
        <taxon>Bacillati</taxon>
        <taxon>Bacillota</taxon>
        <taxon>Bacilli</taxon>
        <taxon>Bacillales</taxon>
        <taxon>Bacillaceae</taxon>
        <taxon>Cytobacillus</taxon>
    </lineage>
</organism>
<dbReference type="Proteomes" id="UP000321555">
    <property type="component" value="Chromosome"/>
</dbReference>